<evidence type="ECO:0000313" key="1">
    <source>
        <dbReference type="EMBL" id="MYM85687.1"/>
    </source>
</evidence>
<organism evidence="1 2">
    <name type="scientific">Duganella vulcania</name>
    <dbReference type="NCBI Taxonomy" id="2692166"/>
    <lineage>
        <taxon>Bacteria</taxon>
        <taxon>Pseudomonadati</taxon>
        <taxon>Pseudomonadota</taxon>
        <taxon>Betaproteobacteria</taxon>
        <taxon>Burkholderiales</taxon>
        <taxon>Oxalobacteraceae</taxon>
        <taxon>Telluria group</taxon>
        <taxon>Duganella</taxon>
    </lineage>
</organism>
<sequence>MPFGRRSGYILHYVLENDDVVILAVRHQRQVNR</sequence>
<reference evidence="1 2" key="1">
    <citation type="submission" date="2020-01" db="EMBL/GenBank/DDBJ databases">
        <title>Novel species isolated from a subtropical stream in China.</title>
        <authorList>
            <person name="Lu H."/>
        </authorList>
    </citation>
    <scope>NUCLEOTIDE SEQUENCE [LARGE SCALE GENOMIC DNA]</scope>
    <source>
        <strain evidence="1 2">FT82W</strain>
    </source>
</reference>
<protein>
    <submittedName>
        <fullName evidence="1">Uncharacterized protein</fullName>
    </submittedName>
</protein>
<comment type="caution">
    <text evidence="1">The sequence shown here is derived from an EMBL/GenBank/DDBJ whole genome shotgun (WGS) entry which is preliminary data.</text>
</comment>
<dbReference type="EMBL" id="WWCW01000001">
    <property type="protein sequence ID" value="MYM85687.1"/>
    <property type="molecule type" value="Genomic_DNA"/>
</dbReference>
<name>A0A845FY06_9BURK</name>
<gene>
    <name evidence="1" type="ORF">GTP91_00680</name>
</gene>
<proteinExistence type="predicted"/>
<dbReference type="AlphaFoldDB" id="A0A845FY06"/>
<evidence type="ECO:0000313" key="2">
    <source>
        <dbReference type="Proteomes" id="UP000470302"/>
    </source>
</evidence>
<dbReference type="Proteomes" id="UP000470302">
    <property type="component" value="Unassembled WGS sequence"/>
</dbReference>
<accession>A0A845FY06</accession>